<dbReference type="AlphaFoldDB" id="A0A160FQD6"/>
<name>A0A160FQD6_9BURK</name>
<dbReference type="STRING" id="1804984.AYM40_20900"/>
<organism evidence="2 3">
    <name type="scientific">Paraburkholderia phytofirmans OLGA172</name>
    <dbReference type="NCBI Taxonomy" id="1417228"/>
    <lineage>
        <taxon>Bacteria</taxon>
        <taxon>Pseudomonadati</taxon>
        <taxon>Pseudomonadota</taxon>
        <taxon>Betaproteobacteria</taxon>
        <taxon>Burkholderiales</taxon>
        <taxon>Burkholderiaceae</taxon>
        <taxon>Paraburkholderia</taxon>
    </lineage>
</organism>
<dbReference type="RefSeq" id="WP_063498214.1">
    <property type="nucleotide sequence ID" value="NZ_CP014579.1"/>
</dbReference>
<protein>
    <recommendedName>
        <fullName evidence="4">Lipocalin-like domain-containing protein</fullName>
    </recommendedName>
</protein>
<evidence type="ECO:0000313" key="3">
    <source>
        <dbReference type="Proteomes" id="UP000076852"/>
    </source>
</evidence>
<feature type="chain" id="PRO_5007814730" description="Lipocalin-like domain-containing protein" evidence="1">
    <location>
        <begin position="23"/>
        <end position="143"/>
    </location>
</feature>
<sequence length="143" mass="15748">MSHFFRVLAAIVSVVLATNAIADDADPASLLSGGSSREWVFQRIVLSMGTGDECASGETYTFSKTHQLTIKRCLNGHLQTTQQAWSVTTQDGDTLLRIVGDVASPYVLEFKTDSHGSKFMRLRTRAVDKIHAVADKEFKLNKD</sequence>
<evidence type="ECO:0000313" key="2">
    <source>
        <dbReference type="EMBL" id="ANB74912.1"/>
    </source>
</evidence>
<reference evidence="2 3" key="1">
    <citation type="journal article" date="2016" name="Gene">
        <title>PacBio SMRT assembly of a complex multi-replicon genome reveals chlorocatechol degradative operon in a region of genome plasticity.</title>
        <authorList>
            <person name="Ricker N."/>
            <person name="Shen S.Y."/>
            <person name="Goordial J."/>
            <person name="Jin S."/>
            <person name="Fulthorpe R.R."/>
        </authorList>
    </citation>
    <scope>NUCLEOTIDE SEQUENCE [LARGE SCALE GENOMIC DNA]</scope>
    <source>
        <strain evidence="2 3">OLGA172</strain>
    </source>
</reference>
<proteinExistence type="predicted"/>
<accession>A0A160FQD6</accession>
<keyword evidence="1" id="KW-0732">Signal</keyword>
<keyword evidence="3" id="KW-1185">Reference proteome</keyword>
<gene>
    <name evidence="2" type="ORF">AYM40_20900</name>
</gene>
<evidence type="ECO:0000256" key="1">
    <source>
        <dbReference type="SAM" id="SignalP"/>
    </source>
</evidence>
<evidence type="ECO:0008006" key="4">
    <source>
        <dbReference type="Google" id="ProtNLM"/>
    </source>
</evidence>
<feature type="signal peptide" evidence="1">
    <location>
        <begin position="1"/>
        <end position="22"/>
    </location>
</feature>
<dbReference type="KEGG" id="buz:AYM40_20900"/>
<dbReference type="Proteomes" id="UP000076852">
    <property type="component" value="Chromosome 2"/>
</dbReference>
<dbReference type="EMBL" id="CP014579">
    <property type="protein sequence ID" value="ANB74912.1"/>
    <property type="molecule type" value="Genomic_DNA"/>
</dbReference>